<dbReference type="NCBIfam" id="TIGR03032">
    <property type="entry name" value="TIGR03032 family protein"/>
    <property type="match status" value="1"/>
</dbReference>
<dbReference type="AlphaFoldDB" id="A0A2T1LSG3"/>
<protein>
    <submittedName>
        <fullName evidence="2">TIGR03032 family protein</fullName>
    </submittedName>
</protein>
<reference evidence="2 3" key="2">
    <citation type="submission" date="2018-03" db="EMBL/GenBank/DDBJ databases">
        <authorList>
            <person name="Keele B.F."/>
        </authorList>
    </citation>
    <scope>NUCLEOTIDE SEQUENCE [LARGE SCALE GENOMIC DNA]</scope>
    <source>
        <strain evidence="2 3">CCALA 016</strain>
    </source>
</reference>
<keyword evidence="3" id="KW-1185">Reference proteome</keyword>
<gene>
    <name evidence="2" type="ORF">C7H19_21565</name>
</gene>
<evidence type="ECO:0000313" key="2">
    <source>
        <dbReference type="EMBL" id="PSF32485.1"/>
    </source>
</evidence>
<dbReference type="InterPro" id="IPR017481">
    <property type="entry name" value="CHP03032"/>
</dbReference>
<dbReference type="Proteomes" id="UP000239001">
    <property type="component" value="Unassembled WGS sequence"/>
</dbReference>
<evidence type="ECO:0000313" key="3">
    <source>
        <dbReference type="Proteomes" id="UP000239001"/>
    </source>
</evidence>
<dbReference type="OrthoDB" id="238183at2"/>
<dbReference type="EMBL" id="PXOH01000037">
    <property type="protein sequence ID" value="PSF32485.1"/>
    <property type="molecule type" value="Genomic_DNA"/>
</dbReference>
<dbReference type="SUPFAM" id="SSF63829">
    <property type="entry name" value="Calcium-dependent phosphotriesterase"/>
    <property type="match status" value="1"/>
</dbReference>
<proteinExistence type="predicted"/>
<name>A0A2T1LSG3_9CHRO</name>
<dbReference type="Pfam" id="PF16261">
    <property type="entry name" value="DUF4915"/>
    <property type="match status" value="1"/>
</dbReference>
<sequence>MTQSPQSNPENAPLRSIHTSNFPQILNHFGISLVVSTYQAGKLIALRADGNVINTHFRVFNKPMGLAGDQNRLAIGTNSQILQLKNVPAVAAKIEPQGKHDACYLLRSCQVTGDIDIHEMAWANDELWFVNTRFSCLCTLDPEYSFVPRWRPKFVTAYSPEDRCHLNGLGMVDNQPKYVTALGTTDILNGWREKKANGGVLIDVETQELITQGLSMPHSPRWYNGHLWVLESGNGSLAKVDRNTGKLETIATLPGFTRGIDFCGKLAFIGLSQVRETVVFSGIPLTERLTERTCGVWVINIETGETLAFLKFEDAVQEIFAVQILQGIRFPEIIDWDEQLIASSYVLPDQALAEVPTHQKQIISEKPKKSKKGFG</sequence>
<evidence type="ECO:0000259" key="1">
    <source>
        <dbReference type="Pfam" id="PF16261"/>
    </source>
</evidence>
<comment type="caution">
    <text evidence="2">The sequence shown here is derived from an EMBL/GenBank/DDBJ whole genome shotgun (WGS) entry which is preliminary data.</text>
</comment>
<reference evidence="2 3" key="1">
    <citation type="submission" date="2018-03" db="EMBL/GenBank/DDBJ databases">
        <title>The ancient ancestry and fast evolution of plastids.</title>
        <authorList>
            <person name="Moore K.R."/>
            <person name="Magnabosco C."/>
            <person name="Momper L."/>
            <person name="Gold D.A."/>
            <person name="Bosak T."/>
            <person name="Fournier G.P."/>
        </authorList>
    </citation>
    <scope>NUCLEOTIDE SEQUENCE [LARGE SCALE GENOMIC DNA]</scope>
    <source>
        <strain evidence="2 3">CCALA 016</strain>
    </source>
</reference>
<feature type="domain" description="Conserved hypothetical protein CHP03032" evidence="1">
    <location>
        <begin position="21"/>
        <end position="334"/>
    </location>
</feature>
<dbReference type="RefSeq" id="WP_106458982.1">
    <property type="nucleotide sequence ID" value="NZ_PXOH01000037.1"/>
</dbReference>
<accession>A0A2T1LSG3</accession>
<organism evidence="2 3">
    <name type="scientific">Aphanothece hegewaldii CCALA 016</name>
    <dbReference type="NCBI Taxonomy" id="2107694"/>
    <lineage>
        <taxon>Bacteria</taxon>
        <taxon>Bacillati</taxon>
        <taxon>Cyanobacteriota</taxon>
        <taxon>Cyanophyceae</taxon>
        <taxon>Oscillatoriophycideae</taxon>
        <taxon>Chroococcales</taxon>
        <taxon>Aphanothecaceae</taxon>
        <taxon>Aphanothece</taxon>
    </lineage>
</organism>